<evidence type="ECO:0000313" key="2">
    <source>
        <dbReference type="Proteomes" id="UP000318103"/>
    </source>
</evidence>
<dbReference type="Proteomes" id="UP000318103">
    <property type="component" value="Unassembled WGS sequence"/>
</dbReference>
<dbReference type="AlphaFoldDB" id="A0A542UMQ9"/>
<name>A0A542UMQ9_9ACTN</name>
<evidence type="ECO:0000313" key="1">
    <source>
        <dbReference type="EMBL" id="TQL00303.1"/>
    </source>
</evidence>
<dbReference type="InterPro" id="IPR045592">
    <property type="entry name" value="DUF6461"/>
</dbReference>
<gene>
    <name evidence="1" type="ORF">FB563_5392</name>
</gene>
<keyword evidence="2" id="KW-1185">Reference proteome</keyword>
<dbReference type="RefSeq" id="WP_055704016.1">
    <property type="nucleotide sequence ID" value="NZ_JBPJFI010000001.1"/>
</dbReference>
<proteinExistence type="predicted"/>
<reference evidence="1 2" key="1">
    <citation type="submission" date="2019-06" db="EMBL/GenBank/DDBJ databases">
        <title>Sequencing the genomes of 1000 actinobacteria strains.</title>
        <authorList>
            <person name="Klenk H.-P."/>
        </authorList>
    </citation>
    <scope>NUCLEOTIDE SEQUENCE [LARGE SCALE GENOMIC DNA]</scope>
    <source>
        <strain evidence="1 2">DSM 41929</strain>
    </source>
</reference>
<dbReference type="Pfam" id="PF20062">
    <property type="entry name" value="DUF6461"/>
    <property type="match status" value="1"/>
</dbReference>
<comment type="caution">
    <text evidence="1">The sequence shown here is derived from an EMBL/GenBank/DDBJ whole genome shotgun (WGS) entry which is preliminary data.</text>
</comment>
<sequence length="204" mass="22919">MTEITTAADYGWLRERHQDLLDAYCITLVQDMTPDRLLRELRAEPDGRVTGVAALAEPSYDAWDEYGDDRLLVGLAAVGDWTLMVEYNGYVGNRSELMDPVSRGRTVVSHFRNVNAVNSFYWSEDGEICLGFEPLFPGHRHGTDPDGLLTEMRESGFDLRADDERDFTKHTEAAFALAHRITGVRLTPELFGSLEFTCALVTVP</sequence>
<accession>A0A542UMQ9</accession>
<organism evidence="1 2">
    <name type="scientific">Streptomyces puniciscabiei</name>
    <dbReference type="NCBI Taxonomy" id="164348"/>
    <lineage>
        <taxon>Bacteria</taxon>
        <taxon>Bacillati</taxon>
        <taxon>Actinomycetota</taxon>
        <taxon>Actinomycetes</taxon>
        <taxon>Kitasatosporales</taxon>
        <taxon>Streptomycetaceae</taxon>
        <taxon>Streptomyces</taxon>
    </lineage>
</organism>
<dbReference type="EMBL" id="VFNX01000001">
    <property type="protein sequence ID" value="TQL00303.1"/>
    <property type="molecule type" value="Genomic_DNA"/>
</dbReference>
<protein>
    <submittedName>
        <fullName evidence="1">Uncharacterized protein</fullName>
    </submittedName>
</protein>
<dbReference type="OrthoDB" id="4460129at2"/>